<accession>A0A1E4RW46</accession>
<gene>
    <name evidence="1" type="ORF">CYBJADRAFT_36447</name>
</gene>
<keyword evidence="2" id="KW-1185">Reference proteome</keyword>
<dbReference type="EMBL" id="KV453942">
    <property type="protein sequence ID" value="ODV71305.1"/>
    <property type="molecule type" value="Genomic_DNA"/>
</dbReference>
<dbReference type="AlphaFoldDB" id="A0A1E4RW46"/>
<dbReference type="GeneID" id="30992072"/>
<reference evidence="1 2" key="1">
    <citation type="journal article" date="2016" name="Proc. Natl. Acad. Sci. U.S.A.">
        <title>Comparative genomics of biotechnologically important yeasts.</title>
        <authorList>
            <person name="Riley R."/>
            <person name="Haridas S."/>
            <person name="Wolfe K.H."/>
            <person name="Lopes M.R."/>
            <person name="Hittinger C.T."/>
            <person name="Goeker M."/>
            <person name="Salamov A.A."/>
            <person name="Wisecaver J.H."/>
            <person name="Long T.M."/>
            <person name="Calvey C.H."/>
            <person name="Aerts A.L."/>
            <person name="Barry K.W."/>
            <person name="Choi C."/>
            <person name="Clum A."/>
            <person name="Coughlan A.Y."/>
            <person name="Deshpande S."/>
            <person name="Douglass A.P."/>
            <person name="Hanson S.J."/>
            <person name="Klenk H.-P."/>
            <person name="LaButti K.M."/>
            <person name="Lapidus A."/>
            <person name="Lindquist E.A."/>
            <person name="Lipzen A.M."/>
            <person name="Meier-Kolthoff J.P."/>
            <person name="Ohm R.A."/>
            <person name="Otillar R.P."/>
            <person name="Pangilinan J.L."/>
            <person name="Peng Y."/>
            <person name="Rokas A."/>
            <person name="Rosa C.A."/>
            <person name="Scheuner C."/>
            <person name="Sibirny A.A."/>
            <person name="Slot J.C."/>
            <person name="Stielow J.B."/>
            <person name="Sun H."/>
            <person name="Kurtzman C.P."/>
            <person name="Blackwell M."/>
            <person name="Grigoriev I.V."/>
            <person name="Jeffries T.W."/>
        </authorList>
    </citation>
    <scope>NUCLEOTIDE SEQUENCE [LARGE SCALE GENOMIC DNA]</scope>
    <source>
        <strain evidence="2">ATCC 18201 / CBS 1600 / BCRC 20928 / JCM 3617 / NBRC 0987 / NRRL Y-1542</strain>
    </source>
</reference>
<organism evidence="1 2">
    <name type="scientific">Cyberlindnera jadinii (strain ATCC 18201 / CBS 1600 / BCRC 20928 / JCM 3617 / NBRC 0987 / NRRL Y-1542)</name>
    <name type="common">Torula yeast</name>
    <name type="synonym">Candida utilis</name>
    <dbReference type="NCBI Taxonomy" id="983966"/>
    <lineage>
        <taxon>Eukaryota</taxon>
        <taxon>Fungi</taxon>
        <taxon>Dikarya</taxon>
        <taxon>Ascomycota</taxon>
        <taxon>Saccharomycotina</taxon>
        <taxon>Saccharomycetes</taxon>
        <taxon>Phaffomycetales</taxon>
        <taxon>Phaffomycetaceae</taxon>
        <taxon>Cyberlindnera</taxon>
    </lineage>
</organism>
<proteinExistence type="predicted"/>
<dbReference type="RefSeq" id="XP_020068344.1">
    <property type="nucleotide sequence ID" value="XM_020217676.1"/>
</dbReference>
<name>A0A1E4RW46_CYBJN</name>
<evidence type="ECO:0000313" key="2">
    <source>
        <dbReference type="Proteomes" id="UP000094389"/>
    </source>
</evidence>
<evidence type="ECO:0000313" key="1">
    <source>
        <dbReference type="EMBL" id="ODV71305.1"/>
    </source>
</evidence>
<protein>
    <submittedName>
        <fullName evidence="1">Uncharacterized protein</fullName>
    </submittedName>
</protein>
<sequence length="199" mass="21870">MIIDTTTIGKGFQWALWRISWQDKTYIILTRLGQLASPDHVQVALYHTGQLIVLCPHTPDSITRGFSLRRYFHGTKIKCHCAQMGLASQNALFTAKYYRLSIGTGIAGMVDSTTQHNPISRRDGLDNPGFPSLVIPLRSYLSLLISPTVWGLYQSPSATFSFHQDEPGHQLNSSPLAVQCASLTVGLSGCLPCCCCCLP</sequence>
<dbReference type="Proteomes" id="UP000094389">
    <property type="component" value="Unassembled WGS sequence"/>
</dbReference>